<keyword evidence="2" id="KW-1185">Reference proteome</keyword>
<dbReference type="Proteomes" id="UP000465101">
    <property type="component" value="Segment"/>
</dbReference>
<gene>
    <name evidence="1" type="ORF">laban61_gp009</name>
</gene>
<organism evidence="1 2">
    <name type="scientific">Flavobacterium phage vB_FspS_laban6-1</name>
    <dbReference type="NCBI Taxonomy" id="2686250"/>
    <lineage>
        <taxon>Viruses</taxon>
        <taxon>Duplodnaviria</taxon>
        <taxon>Heunggongvirae</taxon>
        <taxon>Uroviricota</taxon>
        <taxon>Caudoviricetes</taxon>
        <taxon>Duneviridae</taxon>
        <taxon>Labanvirus</taxon>
        <taxon>Labanvirus laban</taxon>
    </lineage>
</organism>
<proteinExistence type="predicted"/>
<reference evidence="1 2" key="1">
    <citation type="journal article" date="2020" name="Viruses">
        <title>Diversity and Host Interactions Among Virulent and Temperate Baltic Sea Flavobacterium Phages.</title>
        <authorList>
            <person name="Nilsson E."/>
            <person name="Bayfield O.W."/>
            <person name="Lundin D."/>
            <person name="Antson A.A."/>
            <person name="Holmfeldt K."/>
        </authorList>
    </citation>
    <scope>NUCLEOTIDE SEQUENCE [LARGE SCALE GENOMIC DNA]</scope>
</reference>
<accession>A0A6B9LAX6</accession>
<evidence type="ECO:0000313" key="1">
    <source>
        <dbReference type="EMBL" id="QHB38980.1"/>
    </source>
</evidence>
<sequence>MLSITFFGSKAERLKLEGTSLREVLELQRSEKFTFSPIAFQSSSGKLMYYHENVIYSFLQDEDISISELLEFCECKAVWKNTKDVFTSTKFQVDKGHFWKQNRESLILVDDDQFVESEIDLNCFERIV</sequence>
<name>A0A6B9LAX6_9CAUD</name>
<dbReference type="EMBL" id="MN812211">
    <property type="protein sequence ID" value="QHB38980.1"/>
    <property type="molecule type" value="Genomic_DNA"/>
</dbReference>
<protein>
    <submittedName>
        <fullName evidence="1">Uncharacterized protein</fullName>
    </submittedName>
</protein>
<evidence type="ECO:0000313" key="2">
    <source>
        <dbReference type="Proteomes" id="UP000465101"/>
    </source>
</evidence>